<evidence type="ECO:0000313" key="2">
    <source>
        <dbReference type="EMBL" id="KAF2807485.1"/>
    </source>
</evidence>
<dbReference type="EMBL" id="MU003705">
    <property type="protein sequence ID" value="KAF2807485.1"/>
    <property type="molecule type" value="Genomic_DNA"/>
</dbReference>
<dbReference type="AlphaFoldDB" id="A0A6A6YHK2"/>
<dbReference type="OrthoDB" id="438641at2759"/>
<evidence type="ECO:0000313" key="4">
    <source>
        <dbReference type="RefSeq" id="XP_033574449.1"/>
    </source>
</evidence>
<organism evidence="2">
    <name type="scientific">Mytilinidion resinicola</name>
    <dbReference type="NCBI Taxonomy" id="574789"/>
    <lineage>
        <taxon>Eukaryota</taxon>
        <taxon>Fungi</taxon>
        <taxon>Dikarya</taxon>
        <taxon>Ascomycota</taxon>
        <taxon>Pezizomycotina</taxon>
        <taxon>Dothideomycetes</taxon>
        <taxon>Pleosporomycetidae</taxon>
        <taxon>Mytilinidiales</taxon>
        <taxon>Mytilinidiaceae</taxon>
        <taxon>Mytilinidion</taxon>
    </lineage>
</organism>
<reference evidence="2 4" key="1">
    <citation type="journal article" date="2020" name="Stud. Mycol.">
        <title>101 Dothideomycetes genomes: a test case for predicting lifestyles and emergence of pathogens.</title>
        <authorList>
            <person name="Haridas S."/>
            <person name="Albert R."/>
            <person name="Binder M."/>
            <person name="Bloem J."/>
            <person name="Labutti K."/>
            <person name="Salamov A."/>
            <person name="Andreopoulos B."/>
            <person name="Baker S."/>
            <person name="Barry K."/>
            <person name="Bills G."/>
            <person name="Bluhm B."/>
            <person name="Cannon C."/>
            <person name="Castanera R."/>
            <person name="Culley D."/>
            <person name="Daum C."/>
            <person name="Ezra D."/>
            <person name="Gonzalez J."/>
            <person name="Henrissat B."/>
            <person name="Kuo A."/>
            <person name="Liang C."/>
            <person name="Lipzen A."/>
            <person name="Lutzoni F."/>
            <person name="Magnuson J."/>
            <person name="Mondo S."/>
            <person name="Nolan M."/>
            <person name="Ohm R."/>
            <person name="Pangilinan J."/>
            <person name="Park H.-J."/>
            <person name="Ramirez L."/>
            <person name="Alfaro M."/>
            <person name="Sun H."/>
            <person name="Tritt A."/>
            <person name="Yoshinaga Y."/>
            <person name="Zwiers L.-H."/>
            <person name="Turgeon B."/>
            <person name="Goodwin S."/>
            <person name="Spatafora J."/>
            <person name="Crous P."/>
            <person name="Grigoriev I."/>
        </authorList>
    </citation>
    <scope>NUCLEOTIDE SEQUENCE</scope>
    <source>
        <strain evidence="2 4">CBS 304.34</strain>
    </source>
</reference>
<dbReference type="Proteomes" id="UP000504636">
    <property type="component" value="Unplaced"/>
</dbReference>
<reference evidence="4" key="3">
    <citation type="submission" date="2025-04" db="UniProtKB">
        <authorList>
            <consortium name="RefSeq"/>
        </authorList>
    </citation>
    <scope>IDENTIFICATION</scope>
    <source>
        <strain evidence="4">CBS 304.34</strain>
    </source>
</reference>
<feature type="region of interest" description="Disordered" evidence="1">
    <location>
        <begin position="161"/>
        <end position="186"/>
    </location>
</feature>
<feature type="compositionally biased region" description="Low complexity" evidence="1">
    <location>
        <begin position="173"/>
        <end position="186"/>
    </location>
</feature>
<gene>
    <name evidence="2 4" type="ORF">BDZ99DRAFT_465348</name>
</gene>
<dbReference type="RefSeq" id="XP_033574449.1">
    <property type="nucleotide sequence ID" value="XM_033720524.1"/>
</dbReference>
<proteinExistence type="predicted"/>
<evidence type="ECO:0000256" key="1">
    <source>
        <dbReference type="SAM" id="MobiDB-lite"/>
    </source>
</evidence>
<reference evidence="4" key="2">
    <citation type="submission" date="2020-04" db="EMBL/GenBank/DDBJ databases">
        <authorList>
            <consortium name="NCBI Genome Project"/>
        </authorList>
    </citation>
    <scope>NUCLEOTIDE SEQUENCE</scope>
    <source>
        <strain evidence="4">CBS 304.34</strain>
    </source>
</reference>
<dbReference type="GeneID" id="54461417"/>
<accession>A0A6A6YHK2</accession>
<sequence>MFITDLRIETHHLNRVLVIRLYGDPIVSAHNGMLWPVEDLQKNLAIVTLHNWHADPEEMCQLFNEDLVVAIKQPYFELCNRGGLYNVGIDHISDVHVLPVSHPMIARFYTEEERDKRCKKASKSGEGPAMTVSARRLILQQRDATVTLWTPTHLHRKMPKSRISGYSRGARKPTPGSATSTTPSSALKITTYRKNGTQNGRIEYLKANALHNLGKHRDCWMILECLDHLDELAELLHKAASMWLELWQAQTRPLDPNSTRTSYVDFTTIEEHEDGKPGLFAKRDFRANEIVLIERPLFVSKPERADRKFCIVDLEDR</sequence>
<keyword evidence="3" id="KW-1185">Reference proteome</keyword>
<evidence type="ECO:0000313" key="3">
    <source>
        <dbReference type="Proteomes" id="UP000504636"/>
    </source>
</evidence>
<protein>
    <submittedName>
        <fullName evidence="2 4">Uncharacterized protein</fullName>
    </submittedName>
</protein>
<name>A0A6A6YHK2_9PEZI</name>